<dbReference type="EMBL" id="BSOA01000050">
    <property type="protein sequence ID" value="GLQ90778.1"/>
    <property type="molecule type" value="Genomic_DNA"/>
</dbReference>
<comment type="caution">
    <text evidence="1">The sequence shown here is derived from an EMBL/GenBank/DDBJ whole genome shotgun (WGS) entry which is preliminary data.</text>
</comment>
<accession>A0ABQ5XJS7</accession>
<dbReference type="InterPro" id="IPR016035">
    <property type="entry name" value="Acyl_Trfase/lysoPLipase"/>
</dbReference>
<dbReference type="SUPFAM" id="SSF52151">
    <property type="entry name" value="FabD/lysophospholipase-like"/>
    <property type="match status" value="1"/>
</dbReference>
<dbReference type="Gene3D" id="3.40.1090.10">
    <property type="entry name" value="Cytosolic phospholipase A2 catalytic domain"/>
    <property type="match status" value="1"/>
</dbReference>
<protein>
    <recommendedName>
        <fullName evidence="3">Patatin-like phospholipase</fullName>
    </recommendedName>
</protein>
<dbReference type="Proteomes" id="UP001156627">
    <property type="component" value="Unassembled WGS sequence"/>
</dbReference>
<proteinExistence type="predicted"/>
<keyword evidence="2" id="KW-1185">Reference proteome</keyword>
<gene>
    <name evidence="1" type="ORF">GCM10007898_43540</name>
</gene>
<name>A0ABQ5XJS7_9GAMM</name>
<dbReference type="RefSeq" id="WP_284334193.1">
    <property type="nucleotide sequence ID" value="NZ_BSOA01000050.1"/>
</dbReference>
<evidence type="ECO:0000313" key="1">
    <source>
        <dbReference type="EMBL" id="GLQ90778.1"/>
    </source>
</evidence>
<sequence length="629" mass="65749">MTTLSLSASVTDTPPLTTAQLYAPASTPGNVGLCLSGGGTRACNAAMGQLRALANIQANGTSLLSQIRVLSTVSGGSWLGVPYQYMPSAGPTDPDYLGTYNSNQGALTVADLASLPNGNAGNPMTTIMFSLEGIAGTAILLYELFQTLQPNNPLPANMLWQTVMGLNILDSYNLFDMNVQAGGLPQDMFSATKASLQGIVNANGSLSSQTAYLFADQVGISRTQRPLHICNMGMFVSVPGVSLQLLVPVQANGLIAGVVGKPANATDANGLPVGGGGVQSFAYNSSFASQSGDVATVTQTRQWSLVDIMGTSSAAFAEKVKNLIAEWKSDKAKFLEWLAKEGQAILKWIEDHLPFELHAHAKAIVARGALSVESVADFNFPNPDDLVPQYPSWPVADGAANPNPNTYADGGSLENTGLASLLAYGDIGSAIVCVNSETAMVQGSAGISNGQGGWVSGTMVVVDDAVPPLFGYQPYDATLGYVPYSSGNVSPDNQLFGNNQVFASSEFAGFLIGLWEAAGSAAPATQPAILSQSLTVQGNAWFGVTAGSAPITIVWVYLNYASDWGALFDNNQPVQQIIDAELSAHQFPHYDTFSTQLSATQINLLAHLASWSLVTAEQNGGVFSSLFKS</sequence>
<evidence type="ECO:0000313" key="2">
    <source>
        <dbReference type="Proteomes" id="UP001156627"/>
    </source>
</evidence>
<evidence type="ECO:0008006" key="3">
    <source>
        <dbReference type="Google" id="ProtNLM"/>
    </source>
</evidence>
<organism evidence="1 2">
    <name type="scientific">Dyella flagellata</name>
    <dbReference type="NCBI Taxonomy" id="1867833"/>
    <lineage>
        <taxon>Bacteria</taxon>
        <taxon>Pseudomonadati</taxon>
        <taxon>Pseudomonadota</taxon>
        <taxon>Gammaproteobacteria</taxon>
        <taxon>Lysobacterales</taxon>
        <taxon>Rhodanobacteraceae</taxon>
        <taxon>Dyella</taxon>
    </lineage>
</organism>
<reference evidence="2" key="1">
    <citation type="journal article" date="2019" name="Int. J. Syst. Evol. Microbiol.">
        <title>The Global Catalogue of Microorganisms (GCM) 10K type strain sequencing project: providing services to taxonomists for standard genome sequencing and annotation.</title>
        <authorList>
            <consortium name="The Broad Institute Genomics Platform"/>
            <consortium name="The Broad Institute Genome Sequencing Center for Infectious Disease"/>
            <person name="Wu L."/>
            <person name="Ma J."/>
        </authorList>
    </citation>
    <scope>NUCLEOTIDE SEQUENCE [LARGE SCALE GENOMIC DNA]</scope>
    <source>
        <strain evidence="2">NBRC 111981</strain>
    </source>
</reference>